<name>A0A0D6JKB9_9HYPH</name>
<dbReference type="Proteomes" id="UP000033187">
    <property type="component" value="Chromosome 1"/>
</dbReference>
<proteinExistence type="predicted"/>
<evidence type="ECO:0000313" key="2">
    <source>
        <dbReference type="Proteomes" id="UP000033187"/>
    </source>
</evidence>
<sequence length="66" mass="7284">MGYCGLGLTKGNGAVVTRVAREPQLQMALRWPYPVCRAETISLSVRRLHHILKAAYVLRGITCSIS</sequence>
<dbReference type="AlphaFoldDB" id="A0A0D6JKB9"/>
<accession>A0A0D6JKB9</accession>
<dbReference type="EMBL" id="LN829119">
    <property type="protein sequence ID" value="CPR22147.1"/>
    <property type="molecule type" value="Genomic_DNA"/>
</dbReference>
<reference evidence="2" key="1">
    <citation type="submission" date="2015-02" db="EMBL/GenBank/DDBJ databases">
        <authorList>
            <person name="Chooi Y.-H."/>
        </authorList>
    </citation>
    <scope>NUCLEOTIDE SEQUENCE [LARGE SCALE GENOMIC DNA]</scope>
    <source>
        <strain evidence="2">strain Y</strain>
    </source>
</reference>
<gene>
    <name evidence="1" type="ORF">YBN1229_v1_3580</name>
</gene>
<protein>
    <submittedName>
        <fullName evidence="1">Uncharacterized protein</fullName>
    </submittedName>
</protein>
<dbReference type="KEGG" id="fiy:BN1229_v1_3580"/>
<dbReference type="KEGG" id="fil:BN1229_v1_3589"/>
<evidence type="ECO:0000313" key="1">
    <source>
        <dbReference type="EMBL" id="CPR22147.1"/>
    </source>
</evidence>
<keyword evidence="2" id="KW-1185">Reference proteome</keyword>
<organism evidence="1 2">
    <name type="scientific">Candidatus Filomicrobium marinum</name>
    <dbReference type="NCBI Taxonomy" id="1608628"/>
    <lineage>
        <taxon>Bacteria</taxon>
        <taxon>Pseudomonadati</taxon>
        <taxon>Pseudomonadota</taxon>
        <taxon>Alphaproteobacteria</taxon>
        <taxon>Hyphomicrobiales</taxon>
        <taxon>Hyphomicrobiaceae</taxon>
        <taxon>Filomicrobium</taxon>
    </lineage>
</organism>